<name>A0ABU1S4J4_9FLAO</name>
<proteinExistence type="predicted"/>
<reference evidence="2 3" key="1">
    <citation type="submission" date="2023-07" db="EMBL/GenBank/DDBJ databases">
        <title>Sorghum-associated microbial communities from plants grown in Nebraska, USA.</title>
        <authorList>
            <person name="Schachtman D."/>
        </authorList>
    </citation>
    <scope>NUCLEOTIDE SEQUENCE [LARGE SCALE GENOMIC DNA]</scope>
    <source>
        <strain evidence="2 3">BE124</strain>
    </source>
</reference>
<dbReference type="EMBL" id="JAVDTX010000006">
    <property type="protein sequence ID" value="MDR6845936.1"/>
    <property type="molecule type" value="Genomic_DNA"/>
</dbReference>
<organism evidence="2 3">
    <name type="scientific">Flavobacterium granuli</name>
    <dbReference type="NCBI Taxonomy" id="280093"/>
    <lineage>
        <taxon>Bacteria</taxon>
        <taxon>Pseudomonadati</taxon>
        <taxon>Bacteroidota</taxon>
        <taxon>Flavobacteriia</taxon>
        <taxon>Flavobacteriales</taxon>
        <taxon>Flavobacteriaceae</taxon>
        <taxon>Flavobacterium</taxon>
    </lineage>
</organism>
<gene>
    <name evidence="2" type="ORF">J2W95_002647</name>
</gene>
<evidence type="ECO:0000259" key="1">
    <source>
        <dbReference type="Pfam" id="PF26308"/>
    </source>
</evidence>
<feature type="domain" description="YopA central" evidence="1">
    <location>
        <begin position="123"/>
        <end position="255"/>
    </location>
</feature>
<dbReference type="RefSeq" id="WP_310007686.1">
    <property type="nucleotide sequence ID" value="NZ_JAVDTX010000006.1"/>
</dbReference>
<dbReference type="Pfam" id="PF26308">
    <property type="entry name" value="YopA_M"/>
    <property type="match status" value="1"/>
</dbReference>
<keyword evidence="3" id="KW-1185">Reference proteome</keyword>
<evidence type="ECO:0000313" key="3">
    <source>
        <dbReference type="Proteomes" id="UP001261871"/>
    </source>
</evidence>
<accession>A0ABU1S4J4</accession>
<protein>
    <recommendedName>
        <fullName evidence="1">YopA central domain-containing protein</fullName>
    </recommendedName>
</protein>
<dbReference type="Proteomes" id="UP001261871">
    <property type="component" value="Unassembled WGS sequence"/>
</dbReference>
<sequence length="457" mass="52836">MSNRFLELINTFDDILESPIQMEITNQPIKIFEGEFSLIDDKEEIKIIGNIEYKWLPHKGAIFYGNLIENSEQIISLVDTIRSFDVVCNGNTLGKGFISNFSIGNEITIKGKFHFNSVFGDETIPVDKLKFCIPNFRDFSGNIVKSITETTKKTYKNRIVLENDKYSIIIDKCFDYKKSVELLNDNGGYLILYSGELKAKKGTLTFQNSKEILHCLNIFLCFLNGRRTSALFIHGVYEENTLWVDYSNYNVDSYDKLSSWTNSQSIEGFNELWKTFSDKWKNENDKDVLNTAIHWYMECNKGSGFIEGSLIMAQTALELLYNWYVVENKKLLVGKDSENINASNKIRLLISQLNINYNVPNRFTSLQKFLKSEKLNDAPEAVVQIRNAIVHSQEEKRTKLNNIDINAKREALELCIWYIEMSLLKILNFKDKIYNRCSENLATSSKIERLPWINDGV</sequence>
<dbReference type="InterPro" id="IPR058684">
    <property type="entry name" value="YopA_M"/>
</dbReference>
<evidence type="ECO:0000313" key="2">
    <source>
        <dbReference type="EMBL" id="MDR6845936.1"/>
    </source>
</evidence>
<comment type="caution">
    <text evidence="2">The sequence shown here is derived from an EMBL/GenBank/DDBJ whole genome shotgun (WGS) entry which is preliminary data.</text>
</comment>